<dbReference type="CDD" id="cd00130">
    <property type="entry name" value="PAS"/>
    <property type="match status" value="1"/>
</dbReference>
<dbReference type="InterPro" id="IPR000160">
    <property type="entry name" value="GGDEF_dom"/>
</dbReference>
<feature type="domain" description="EAL" evidence="4">
    <location>
        <begin position="391"/>
        <end position="647"/>
    </location>
</feature>
<dbReference type="InterPro" id="IPR029787">
    <property type="entry name" value="Nucleotide_cyclase"/>
</dbReference>
<feature type="domain" description="GGDEF" evidence="5">
    <location>
        <begin position="227"/>
        <end position="369"/>
    </location>
</feature>
<dbReference type="PROSITE" id="PS50883">
    <property type="entry name" value="EAL"/>
    <property type="match status" value="1"/>
</dbReference>
<dbReference type="InterPro" id="IPR001633">
    <property type="entry name" value="EAL_dom"/>
</dbReference>
<dbReference type="Proteomes" id="UP000298154">
    <property type="component" value="Unassembled WGS sequence"/>
</dbReference>
<evidence type="ECO:0000259" key="5">
    <source>
        <dbReference type="PROSITE" id="PS50887"/>
    </source>
</evidence>
<name>A0A4R9AU66_9MICO</name>
<protein>
    <submittedName>
        <fullName evidence="6">EAL domain-containing protein</fullName>
    </submittedName>
</protein>
<dbReference type="Gene3D" id="3.20.20.450">
    <property type="entry name" value="EAL domain"/>
    <property type="match status" value="1"/>
</dbReference>
<gene>
    <name evidence="6" type="ORF">E3T47_00490</name>
</gene>
<dbReference type="NCBIfam" id="TIGR00229">
    <property type="entry name" value="sensory_box"/>
    <property type="match status" value="1"/>
</dbReference>
<evidence type="ECO:0000259" key="4">
    <source>
        <dbReference type="PROSITE" id="PS50883"/>
    </source>
</evidence>
<dbReference type="CDD" id="cd01948">
    <property type="entry name" value="EAL"/>
    <property type="match status" value="1"/>
</dbReference>
<evidence type="ECO:0000313" key="7">
    <source>
        <dbReference type="Proteomes" id="UP000298154"/>
    </source>
</evidence>
<evidence type="ECO:0000313" key="6">
    <source>
        <dbReference type="EMBL" id="TFD69710.1"/>
    </source>
</evidence>
<evidence type="ECO:0000259" key="2">
    <source>
        <dbReference type="PROSITE" id="PS50112"/>
    </source>
</evidence>
<proteinExistence type="predicted"/>
<feature type="domain" description="PAC" evidence="3">
    <location>
        <begin position="143"/>
        <end position="197"/>
    </location>
</feature>
<dbReference type="SUPFAM" id="SSF55785">
    <property type="entry name" value="PYP-like sensor domain (PAS domain)"/>
    <property type="match status" value="1"/>
</dbReference>
<dbReference type="CDD" id="cd01949">
    <property type="entry name" value="GGDEF"/>
    <property type="match status" value="1"/>
</dbReference>
<dbReference type="AlphaFoldDB" id="A0A4R9AU66"/>
<organism evidence="6 7">
    <name type="scientific">Cryobacterium ruanii</name>
    <dbReference type="NCBI Taxonomy" id="1259197"/>
    <lineage>
        <taxon>Bacteria</taxon>
        <taxon>Bacillati</taxon>
        <taxon>Actinomycetota</taxon>
        <taxon>Actinomycetes</taxon>
        <taxon>Micrococcales</taxon>
        <taxon>Microbacteriaceae</taxon>
        <taxon>Cryobacterium</taxon>
    </lineage>
</organism>
<dbReference type="NCBIfam" id="TIGR00254">
    <property type="entry name" value="GGDEF"/>
    <property type="match status" value="1"/>
</dbReference>
<dbReference type="InterPro" id="IPR000700">
    <property type="entry name" value="PAS-assoc_C"/>
</dbReference>
<dbReference type="PANTHER" id="PTHR44757">
    <property type="entry name" value="DIGUANYLATE CYCLASE DGCP"/>
    <property type="match status" value="1"/>
</dbReference>
<evidence type="ECO:0000256" key="1">
    <source>
        <dbReference type="SAM" id="MobiDB-lite"/>
    </source>
</evidence>
<dbReference type="SUPFAM" id="SSF55073">
    <property type="entry name" value="Nucleotide cyclase"/>
    <property type="match status" value="1"/>
</dbReference>
<evidence type="ECO:0000259" key="3">
    <source>
        <dbReference type="PROSITE" id="PS50113"/>
    </source>
</evidence>
<comment type="caution">
    <text evidence="6">The sequence shown here is derived from an EMBL/GenBank/DDBJ whole genome shotgun (WGS) entry which is preliminary data.</text>
</comment>
<dbReference type="InterPro" id="IPR043128">
    <property type="entry name" value="Rev_trsase/Diguanyl_cyclase"/>
</dbReference>
<dbReference type="InterPro" id="IPR052155">
    <property type="entry name" value="Biofilm_reg_signaling"/>
</dbReference>
<dbReference type="InterPro" id="IPR035965">
    <property type="entry name" value="PAS-like_dom_sf"/>
</dbReference>
<dbReference type="Gene3D" id="3.30.70.270">
    <property type="match status" value="1"/>
</dbReference>
<dbReference type="Gene3D" id="3.30.450.20">
    <property type="entry name" value="PAS domain"/>
    <property type="match status" value="1"/>
</dbReference>
<dbReference type="Pfam" id="PF13426">
    <property type="entry name" value="PAS_9"/>
    <property type="match status" value="1"/>
</dbReference>
<dbReference type="OrthoDB" id="23692at2"/>
<dbReference type="PROSITE" id="PS50113">
    <property type="entry name" value="PAC"/>
    <property type="match status" value="1"/>
</dbReference>
<dbReference type="Pfam" id="PF00990">
    <property type="entry name" value="GGDEF"/>
    <property type="match status" value="1"/>
</dbReference>
<dbReference type="SMART" id="SM00267">
    <property type="entry name" value="GGDEF"/>
    <property type="match status" value="1"/>
</dbReference>
<dbReference type="SMART" id="SM00052">
    <property type="entry name" value="EAL"/>
    <property type="match status" value="1"/>
</dbReference>
<dbReference type="PROSITE" id="PS50887">
    <property type="entry name" value="GGDEF"/>
    <property type="match status" value="1"/>
</dbReference>
<dbReference type="InterPro" id="IPR001610">
    <property type="entry name" value="PAC"/>
</dbReference>
<dbReference type="SMART" id="SM00086">
    <property type="entry name" value="PAC"/>
    <property type="match status" value="1"/>
</dbReference>
<accession>A0A4R9AU66</accession>
<dbReference type="PANTHER" id="PTHR44757:SF2">
    <property type="entry name" value="BIOFILM ARCHITECTURE MAINTENANCE PROTEIN MBAA"/>
    <property type="match status" value="1"/>
</dbReference>
<feature type="region of interest" description="Disordered" evidence="1">
    <location>
        <begin position="693"/>
        <end position="715"/>
    </location>
</feature>
<sequence length="735" mass="81229">MGKQRPKGHARTTRPRTLTFHFWRFYSEVVGPKTHIEYMMNKMPVRSQPNRGQSLCQTLMMHSFSNGTPAASAELLARAFAATARMSLITDAQQNILHVGNSFITITGYGADEVLGRNCRLLQGPGTDRAVVATISATLRAGDAFEGDILNYRKDGSPFWNGLKVTPLRGPANEITHYVSTQSDINTRRAFQDTLRFQALHDVVTDLPNRRYLEQHLARDRTDLQASVTAIGLINIDEFRRINEQVGLRGGDELLRALGRRLRNLTGEGVFLASMKGDEYAVVIDDLGSLRGSADIDDQLEAVLRRLHEAVERPFQVLGKSVSVTISMGVAFCPLDSDDILDCLRVAEVALKVAQRRRHDRQRWWYLAPPVIETGTQATAILMESRATQAEQTLLNQRFEADRLRLFNGGLSMYMQPVVDLRTGDLSRVEALARLILVDGTVVGPDRFLSFLDDAGHDELFRLGLDEALGCLARWDREGLSTRVSVNLSPSTLYDSNCTGWVKGALERHNINPSRLSLELLETESAKSAVQIAAINDLRTLGIGLALDDLGSGHATLKRLSELPFDSIKLDRGLFASLNIRPLETLSMLATLTQMGRDFKIGVVAEGLEDVRLAEAAVVLGVPLGQGYFLARPMPASSIPGWVAAYKFPLSAGMVTTALGALAYHWKFLRWESPHPLPLSACPLTDFMQRHTPQTSRATALHEQQHEPFNAPSTGGQQLQEWLVELVQDHATAAG</sequence>
<keyword evidence="7" id="KW-1185">Reference proteome</keyword>
<feature type="domain" description="PAS" evidence="2">
    <location>
        <begin position="72"/>
        <end position="142"/>
    </location>
</feature>
<dbReference type="SUPFAM" id="SSF141868">
    <property type="entry name" value="EAL domain-like"/>
    <property type="match status" value="1"/>
</dbReference>
<dbReference type="InterPro" id="IPR035919">
    <property type="entry name" value="EAL_sf"/>
</dbReference>
<dbReference type="PROSITE" id="PS50112">
    <property type="entry name" value="PAS"/>
    <property type="match status" value="1"/>
</dbReference>
<dbReference type="InterPro" id="IPR000014">
    <property type="entry name" value="PAS"/>
</dbReference>
<dbReference type="EMBL" id="SOHK01000002">
    <property type="protein sequence ID" value="TFD69710.1"/>
    <property type="molecule type" value="Genomic_DNA"/>
</dbReference>
<dbReference type="Pfam" id="PF00563">
    <property type="entry name" value="EAL"/>
    <property type="match status" value="1"/>
</dbReference>
<reference evidence="6 7" key="1">
    <citation type="submission" date="2019-03" db="EMBL/GenBank/DDBJ databases">
        <title>Genomics of glacier-inhabiting Cryobacterium strains.</title>
        <authorList>
            <person name="Liu Q."/>
            <person name="Xin Y.-H."/>
        </authorList>
    </citation>
    <scope>NUCLEOTIDE SEQUENCE [LARGE SCALE GENOMIC DNA]</scope>
    <source>
        <strain evidence="6 7">Sr36</strain>
    </source>
</reference>